<dbReference type="Proteomes" id="UP000218113">
    <property type="component" value="Unassembled WGS sequence"/>
</dbReference>
<reference evidence="2" key="1">
    <citation type="submission" date="2017-08" db="EMBL/GenBank/DDBJ databases">
        <title>A dynamic microbial community with high functional redundancy inhabits the cold, oxic subseafloor aquifer.</title>
        <authorList>
            <person name="Tully B.J."/>
            <person name="Wheat C.G."/>
            <person name="Glazer B.T."/>
            <person name="Huber J.A."/>
        </authorList>
    </citation>
    <scope>NUCLEOTIDE SEQUENCE [LARGE SCALE GENOMIC DNA]</scope>
</reference>
<comment type="caution">
    <text evidence="1">The sequence shown here is derived from an EMBL/GenBank/DDBJ whole genome shotgun (WGS) entry which is preliminary data.</text>
</comment>
<dbReference type="AlphaFoldDB" id="A0A2A4T3X2"/>
<protein>
    <submittedName>
        <fullName evidence="1">Uncharacterized protein</fullName>
    </submittedName>
</protein>
<proteinExistence type="predicted"/>
<evidence type="ECO:0000313" key="2">
    <source>
        <dbReference type="Proteomes" id="UP000218113"/>
    </source>
</evidence>
<sequence>MNLKNYEFTMLPITDCKNIKEVEILAKTLAKSLMEHGFSQKDLLATATILIDQAIKMENKPIINSKSA</sequence>
<accession>A0A2A4T3X2</accession>
<gene>
    <name evidence="1" type="ORF">COB67_06850</name>
</gene>
<dbReference type="EMBL" id="NVSR01000038">
    <property type="protein sequence ID" value="PCI28228.1"/>
    <property type="molecule type" value="Genomic_DNA"/>
</dbReference>
<organism evidence="1 2">
    <name type="scientific">SAR324 cluster bacterium</name>
    <dbReference type="NCBI Taxonomy" id="2024889"/>
    <lineage>
        <taxon>Bacteria</taxon>
        <taxon>Deltaproteobacteria</taxon>
        <taxon>SAR324 cluster</taxon>
    </lineage>
</organism>
<name>A0A2A4T3X2_9DELT</name>
<evidence type="ECO:0000313" key="1">
    <source>
        <dbReference type="EMBL" id="PCI28228.1"/>
    </source>
</evidence>